<dbReference type="WBParaSite" id="ASIM_0000810201-mRNA-1">
    <property type="protein sequence ID" value="ASIM_0000810201-mRNA-1"/>
    <property type="gene ID" value="ASIM_0000810201"/>
</dbReference>
<proteinExistence type="predicted"/>
<evidence type="ECO:0000313" key="1">
    <source>
        <dbReference type="EMBL" id="VDK30231.1"/>
    </source>
</evidence>
<reference evidence="1 2" key="2">
    <citation type="submission" date="2018-11" db="EMBL/GenBank/DDBJ databases">
        <authorList>
            <consortium name="Pathogen Informatics"/>
        </authorList>
    </citation>
    <scope>NUCLEOTIDE SEQUENCE [LARGE SCALE GENOMIC DNA]</scope>
</reference>
<keyword evidence="2" id="KW-1185">Reference proteome</keyword>
<evidence type="ECO:0000313" key="2">
    <source>
        <dbReference type="Proteomes" id="UP000267096"/>
    </source>
</evidence>
<dbReference type="EMBL" id="UYRR01019944">
    <property type="protein sequence ID" value="VDK30231.1"/>
    <property type="molecule type" value="Genomic_DNA"/>
</dbReference>
<dbReference type="Proteomes" id="UP000267096">
    <property type="component" value="Unassembled WGS sequence"/>
</dbReference>
<reference evidence="3" key="1">
    <citation type="submission" date="2017-02" db="UniProtKB">
        <authorList>
            <consortium name="WormBaseParasite"/>
        </authorList>
    </citation>
    <scope>IDENTIFICATION</scope>
</reference>
<evidence type="ECO:0000313" key="3">
    <source>
        <dbReference type="WBParaSite" id="ASIM_0000810201-mRNA-1"/>
    </source>
</evidence>
<organism evidence="3">
    <name type="scientific">Anisakis simplex</name>
    <name type="common">Herring worm</name>
    <dbReference type="NCBI Taxonomy" id="6269"/>
    <lineage>
        <taxon>Eukaryota</taxon>
        <taxon>Metazoa</taxon>
        <taxon>Ecdysozoa</taxon>
        <taxon>Nematoda</taxon>
        <taxon>Chromadorea</taxon>
        <taxon>Rhabditida</taxon>
        <taxon>Spirurina</taxon>
        <taxon>Ascaridomorpha</taxon>
        <taxon>Ascaridoidea</taxon>
        <taxon>Anisakidae</taxon>
        <taxon>Anisakis</taxon>
        <taxon>Anisakis simplex complex</taxon>
    </lineage>
</organism>
<sequence>MIFGLGQSTTLLGGKDWNGIFKADDLRMRPRSTSECITSTGLKSILKKPTTVIEYRGRFVNYRSVSECQHSDEREAIDGLISADTLEGIDESSESLGLSIFF</sequence>
<gene>
    <name evidence="1" type="ORF">ASIM_LOCUS7862</name>
</gene>
<dbReference type="AlphaFoldDB" id="A0A0M3JKC9"/>
<accession>A0A0M3JKC9</accession>
<name>A0A0M3JKC9_ANISI</name>
<protein>
    <submittedName>
        <fullName evidence="3">Gag-pol polyprotein</fullName>
    </submittedName>
</protein>